<reference evidence="1" key="1">
    <citation type="journal article" date="2011" name="PLoS Biol.">
        <title>Gene gain and loss during evolution of obligate parasitism in the white rust pathogen of Arabidopsis thaliana.</title>
        <authorList>
            <person name="Kemen E."/>
            <person name="Gardiner A."/>
            <person name="Schultz-Larsen T."/>
            <person name="Kemen A.C."/>
            <person name="Balmuth A.L."/>
            <person name="Robert-Seilaniantz A."/>
            <person name="Bailey K."/>
            <person name="Holub E."/>
            <person name="Studholme D.J."/>
            <person name="Maclean D."/>
            <person name="Jones J.D."/>
        </authorList>
    </citation>
    <scope>NUCLEOTIDE SEQUENCE</scope>
</reference>
<organism evidence="1">
    <name type="scientific">Albugo laibachii Nc14</name>
    <dbReference type="NCBI Taxonomy" id="890382"/>
    <lineage>
        <taxon>Eukaryota</taxon>
        <taxon>Sar</taxon>
        <taxon>Stramenopiles</taxon>
        <taxon>Oomycota</taxon>
        <taxon>Peronosporomycetes</taxon>
        <taxon>Albuginales</taxon>
        <taxon>Albuginaceae</taxon>
        <taxon>Albugo</taxon>
    </lineage>
</organism>
<accession>F0WY79</accession>
<dbReference type="EMBL" id="FR824417">
    <property type="protein sequence ID" value="CCA26431.1"/>
    <property type="molecule type" value="Genomic_DNA"/>
</dbReference>
<protein>
    <submittedName>
        <fullName evidence="1">AlNc14C373G11139 protein</fullName>
    </submittedName>
</protein>
<gene>
    <name evidence="1" type="primary">AlNc14C373G11139</name>
    <name evidence="1" type="ORF">ALNC14_125750</name>
</gene>
<proteinExistence type="predicted"/>
<dbReference type="AlphaFoldDB" id="F0WY79"/>
<evidence type="ECO:0000313" key="1">
    <source>
        <dbReference type="EMBL" id="CCA26431.1"/>
    </source>
</evidence>
<dbReference type="HOGENOM" id="CLU_3036366_0_0_1"/>
<name>F0WY79_9STRA</name>
<reference evidence="1" key="2">
    <citation type="submission" date="2011-02" db="EMBL/GenBank/DDBJ databases">
        <authorList>
            <person name="MacLean D."/>
        </authorList>
    </citation>
    <scope>NUCLEOTIDE SEQUENCE</scope>
</reference>
<sequence length="55" mass="6712">MLLDCDPWNIFLTLASRRIAKVHFEEQKVHSEVFLQFSQENLKESNERKEQKTRY</sequence>